<evidence type="ECO:0000259" key="8">
    <source>
        <dbReference type="Pfam" id="PF02656"/>
    </source>
</evidence>
<dbReference type="InterPro" id="IPR052053">
    <property type="entry name" value="IM_YidH-like"/>
</dbReference>
<proteinExistence type="predicted"/>
<feature type="compositionally biased region" description="Low complexity" evidence="6">
    <location>
        <begin position="122"/>
        <end position="143"/>
    </location>
</feature>
<protein>
    <recommendedName>
        <fullName evidence="8">DUF202 domain-containing protein</fullName>
    </recommendedName>
</protein>
<feature type="transmembrane region" description="Helical" evidence="7">
    <location>
        <begin position="279"/>
        <end position="303"/>
    </location>
</feature>
<keyword evidence="4 7" id="KW-1133">Transmembrane helix</keyword>
<dbReference type="PANTHER" id="PTHR34187">
    <property type="entry name" value="FGR18P"/>
    <property type="match status" value="1"/>
</dbReference>
<evidence type="ECO:0000256" key="7">
    <source>
        <dbReference type="SAM" id="Phobius"/>
    </source>
</evidence>
<evidence type="ECO:0000256" key="1">
    <source>
        <dbReference type="ARBA" id="ARBA00004651"/>
    </source>
</evidence>
<comment type="subcellular location">
    <subcellularLocation>
        <location evidence="1">Cell membrane</location>
        <topology evidence="1">Multi-pass membrane protein</topology>
    </subcellularLocation>
</comment>
<dbReference type="PANTHER" id="PTHR34187:SF2">
    <property type="entry name" value="DUF202 DOMAIN-CONTAINING PROTEIN"/>
    <property type="match status" value="1"/>
</dbReference>
<dbReference type="AlphaFoldDB" id="A0AA39YRM8"/>
<feature type="compositionally biased region" description="Basic and acidic residues" evidence="6">
    <location>
        <begin position="33"/>
        <end position="51"/>
    </location>
</feature>
<reference evidence="9" key="1">
    <citation type="submission" date="2023-06" db="EMBL/GenBank/DDBJ databases">
        <title>Genome-scale phylogeny and comparative genomics of the fungal order Sordariales.</title>
        <authorList>
            <consortium name="Lawrence Berkeley National Laboratory"/>
            <person name="Hensen N."/>
            <person name="Bonometti L."/>
            <person name="Westerberg I."/>
            <person name="Brannstrom I.O."/>
            <person name="Guillou S."/>
            <person name="Cros-Aarteil S."/>
            <person name="Calhoun S."/>
            <person name="Haridas S."/>
            <person name="Kuo A."/>
            <person name="Mondo S."/>
            <person name="Pangilinan J."/>
            <person name="Riley R."/>
            <person name="Labutti K."/>
            <person name="Andreopoulos B."/>
            <person name="Lipzen A."/>
            <person name="Chen C."/>
            <person name="Yanf M."/>
            <person name="Daum C."/>
            <person name="Ng V."/>
            <person name="Clum A."/>
            <person name="Steindorff A."/>
            <person name="Ohm R."/>
            <person name="Martin F."/>
            <person name="Silar P."/>
            <person name="Natvig D."/>
            <person name="Lalanne C."/>
            <person name="Gautier V."/>
            <person name="Ament-Velasquez S.L."/>
            <person name="Kruys A."/>
            <person name="Hutchinson M.I."/>
            <person name="Powell A.J."/>
            <person name="Barry K."/>
            <person name="Miller A.N."/>
            <person name="Grigoriev I.V."/>
            <person name="Debuchy R."/>
            <person name="Gladieux P."/>
            <person name="Thoren M.H."/>
            <person name="Johannesson H."/>
        </authorList>
    </citation>
    <scope>NUCLEOTIDE SEQUENCE</scope>
    <source>
        <strain evidence="9">SMH2532-1</strain>
    </source>
</reference>
<evidence type="ECO:0000256" key="5">
    <source>
        <dbReference type="ARBA" id="ARBA00023136"/>
    </source>
</evidence>
<feature type="region of interest" description="Disordered" evidence="6">
    <location>
        <begin position="1"/>
        <end position="155"/>
    </location>
</feature>
<dbReference type="Proteomes" id="UP001174936">
    <property type="component" value="Unassembled WGS sequence"/>
</dbReference>
<keyword evidence="5 7" id="KW-0472">Membrane</keyword>
<evidence type="ECO:0000256" key="6">
    <source>
        <dbReference type="SAM" id="MobiDB-lite"/>
    </source>
</evidence>
<evidence type="ECO:0000256" key="4">
    <source>
        <dbReference type="ARBA" id="ARBA00022989"/>
    </source>
</evidence>
<evidence type="ECO:0000313" key="10">
    <source>
        <dbReference type="Proteomes" id="UP001174936"/>
    </source>
</evidence>
<evidence type="ECO:0000256" key="3">
    <source>
        <dbReference type="ARBA" id="ARBA00022692"/>
    </source>
</evidence>
<feature type="transmembrane region" description="Helical" evidence="7">
    <location>
        <begin position="239"/>
        <end position="258"/>
    </location>
</feature>
<sequence>MMADDPPLQPPLPPPAASLHRFPTAPTQPRRRSTQERLNDILEGASERADSLSHSQPGSGAGSPRVGSPRLQPLLAGSPRTGNSYTFPNRLEGAGIREDGSGDESGIVTRQPERHRSLQYQTPTHTSSSPRRRSAVPSRRTSTQNDAGNESDTPGDIVAALQQKEKSEWKKRLEYFQSIELENKGSVARDHLALERTFLAWLRTSLAFASIGIAITQLFRLNTSLVEDGDKAESLRHLGKPLGATFLGISILILFLGYKRYLSAQWWIIRGKFPASRGTIMFMSFITFAVTVASLVVVVTVQAKA</sequence>
<feature type="compositionally biased region" description="Pro residues" evidence="6">
    <location>
        <begin position="7"/>
        <end position="16"/>
    </location>
</feature>
<name>A0AA39YRM8_9PEZI</name>
<gene>
    <name evidence="9" type="ORF">B0T16DRAFT_399905</name>
</gene>
<evidence type="ECO:0000313" key="9">
    <source>
        <dbReference type="EMBL" id="KAK0656681.1"/>
    </source>
</evidence>
<accession>A0AA39YRM8</accession>
<organism evidence="9 10">
    <name type="scientific">Cercophora newfieldiana</name>
    <dbReference type="NCBI Taxonomy" id="92897"/>
    <lineage>
        <taxon>Eukaryota</taxon>
        <taxon>Fungi</taxon>
        <taxon>Dikarya</taxon>
        <taxon>Ascomycota</taxon>
        <taxon>Pezizomycotina</taxon>
        <taxon>Sordariomycetes</taxon>
        <taxon>Sordariomycetidae</taxon>
        <taxon>Sordariales</taxon>
        <taxon>Lasiosphaeriaceae</taxon>
        <taxon>Cercophora</taxon>
    </lineage>
</organism>
<feature type="domain" description="DUF202" evidence="8">
    <location>
        <begin position="189"/>
        <end position="265"/>
    </location>
</feature>
<dbReference type="Pfam" id="PF02656">
    <property type="entry name" value="DUF202"/>
    <property type="match status" value="1"/>
</dbReference>
<dbReference type="EMBL" id="JAULSV010000001">
    <property type="protein sequence ID" value="KAK0656681.1"/>
    <property type="molecule type" value="Genomic_DNA"/>
</dbReference>
<comment type="caution">
    <text evidence="9">The sequence shown here is derived from an EMBL/GenBank/DDBJ whole genome shotgun (WGS) entry which is preliminary data.</text>
</comment>
<keyword evidence="3 7" id="KW-0812">Transmembrane</keyword>
<keyword evidence="10" id="KW-1185">Reference proteome</keyword>
<feature type="transmembrane region" description="Helical" evidence="7">
    <location>
        <begin position="198"/>
        <end position="219"/>
    </location>
</feature>
<evidence type="ECO:0000256" key="2">
    <source>
        <dbReference type="ARBA" id="ARBA00022475"/>
    </source>
</evidence>
<dbReference type="InterPro" id="IPR003807">
    <property type="entry name" value="DUF202"/>
</dbReference>
<keyword evidence="2" id="KW-1003">Cell membrane</keyword>
<dbReference type="GO" id="GO:0005886">
    <property type="term" value="C:plasma membrane"/>
    <property type="evidence" value="ECO:0007669"/>
    <property type="project" value="UniProtKB-SubCell"/>
</dbReference>